<evidence type="ECO:0000313" key="10">
    <source>
        <dbReference type="Proteomes" id="UP000184233"/>
    </source>
</evidence>
<protein>
    <recommendedName>
        <fullName evidence="8">Peptidase S54 rhomboid domain-containing protein</fullName>
    </recommendedName>
</protein>
<proteinExistence type="inferred from homology"/>
<dbReference type="AlphaFoldDB" id="A0A1M3KYM8"/>
<feature type="transmembrane region" description="Helical" evidence="7">
    <location>
        <begin position="84"/>
        <end position="104"/>
    </location>
</feature>
<evidence type="ECO:0000313" key="9">
    <source>
        <dbReference type="EMBL" id="OJX57614.1"/>
    </source>
</evidence>
<sequence length="220" mass="24043">MGTDLSLIPMTLTIVIATAAVTIVAFRNEAIYRALMLDVDDVLHGGQFWRMLTSGLVHADWMHLFANMVSLFAFGSWMEHVIEPWRFLMLYVLGILIGSFTGVIKHRHDASYRAVGASGGVCAVVGGATVLYPDLPMIIFPLPIPISSWIVGVLFIVYSIAGMRGRWDNVGHDAHLGGTLVGMGLIAAFYPALALQHWPYIAAIAVAGGIAYMWMQRRPS</sequence>
<feature type="transmembrane region" description="Helical" evidence="7">
    <location>
        <begin position="138"/>
        <end position="161"/>
    </location>
</feature>
<feature type="transmembrane region" description="Helical" evidence="7">
    <location>
        <begin position="6"/>
        <end position="26"/>
    </location>
</feature>
<evidence type="ECO:0000256" key="4">
    <source>
        <dbReference type="ARBA" id="ARBA00022801"/>
    </source>
</evidence>
<keyword evidence="4" id="KW-0378">Hydrolase</keyword>
<accession>A0A1M3KYM8</accession>
<feature type="transmembrane region" description="Helical" evidence="7">
    <location>
        <begin position="198"/>
        <end position="215"/>
    </location>
</feature>
<dbReference type="GO" id="GO:0016020">
    <property type="term" value="C:membrane"/>
    <property type="evidence" value="ECO:0007669"/>
    <property type="project" value="UniProtKB-SubCell"/>
</dbReference>
<dbReference type="Pfam" id="PF01694">
    <property type="entry name" value="Rhomboid"/>
    <property type="match status" value="1"/>
</dbReference>
<name>A0A1M3KYM8_9BACT</name>
<dbReference type="Proteomes" id="UP000184233">
    <property type="component" value="Unassembled WGS sequence"/>
</dbReference>
<evidence type="ECO:0000256" key="5">
    <source>
        <dbReference type="ARBA" id="ARBA00022989"/>
    </source>
</evidence>
<dbReference type="GO" id="GO:0004252">
    <property type="term" value="F:serine-type endopeptidase activity"/>
    <property type="evidence" value="ECO:0007669"/>
    <property type="project" value="InterPro"/>
</dbReference>
<organism evidence="9 10">
    <name type="scientific">Candidatus Kapaibacterium thiocyanatum</name>
    <dbReference type="NCBI Taxonomy" id="1895771"/>
    <lineage>
        <taxon>Bacteria</taxon>
        <taxon>Pseudomonadati</taxon>
        <taxon>Candidatus Kapaibacteriota</taxon>
        <taxon>Candidatus Kapaibacteriia</taxon>
        <taxon>Candidatus Kapaibacteriales</taxon>
        <taxon>Candidatus Kapaibacteriaceae</taxon>
        <taxon>Candidatus Kapaibacterium</taxon>
    </lineage>
</organism>
<dbReference type="InterPro" id="IPR022764">
    <property type="entry name" value="Peptidase_S54_rhomboid_dom"/>
</dbReference>
<dbReference type="PANTHER" id="PTHR43731:SF14">
    <property type="entry name" value="PRESENILIN-ASSOCIATED RHOMBOID-LIKE PROTEIN, MITOCHONDRIAL"/>
    <property type="match status" value="1"/>
</dbReference>
<gene>
    <name evidence="9" type="ORF">BGO89_06470</name>
</gene>
<feature type="transmembrane region" description="Helical" evidence="7">
    <location>
        <begin position="111"/>
        <end position="132"/>
    </location>
</feature>
<keyword evidence="3 7" id="KW-0812">Transmembrane</keyword>
<dbReference type="InterPro" id="IPR035952">
    <property type="entry name" value="Rhomboid-like_sf"/>
</dbReference>
<evidence type="ECO:0000259" key="8">
    <source>
        <dbReference type="Pfam" id="PF01694"/>
    </source>
</evidence>
<feature type="transmembrane region" description="Helical" evidence="7">
    <location>
        <begin position="61"/>
        <end position="78"/>
    </location>
</feature>
<keyword evidence="5 7" id="KW-1133">Transmembrane helix</keyword>
<comment type="caution">
    <text evidence="9">The sequence shown here is derived from an EMBL/GenBank/DDBJ whole genome shotgun (WGS) entry which is preliminary data.</text>
</comment>
<evidence type="ECO:0000256" key="6">
    <source>
        <dbReference type="ARBA" id="ARBA00023136"/>
    </source>
</evidence>
<dbReference type="PANTHER" id="PTHR43731">
    <property type="entry name" value="RHOMBOID PROTEASE"/>
    <property type="match status" value="1"/>
</dbReference>
<evidence type="ECO:0000256" key="3">
    <source>
        <dbReference type="ARBA" id="ARBA00022692"/>
    </source>
</evidence>
<evidence type="ECO:0000256" key="1">
    <source>
        <dbReference type="ARBA" id="ARBA00004141"/>
    </source>
</evidence>
<dbReference type="EMBL" id="MKVH01000021">
    <property type="protein sequence ID" value="OJX57614.1"/>
    <property type="molecule type" value="Genomic_DNA"/>
</dbReference>
<keyword evidence="6 7" id="KW-0472">Membrane</keyword>
<dbReference type="InterPro" id="IPR050925">
    <property type="entry name" value="Rhomboid_protease_S54"/>
</dbReference>
<feature type="transmembrane region" description="Helical" evidence="7">
    <location>
        <begin position="173"/>
        <end position="192"/>
    </location>
</feature>
<reference evidence="9 10" key="1">
    <citation type="submission" date="2016-09" db="EMBL/GenBank/DDBJ databases">
        <title>Genome-resolved meta-omics ties microbial dynamics to process performance in biotechnology for thiocyanate degradation.</title>
        <authorList>
            <person name="Kantor R.S."/>
            <person name="Huddy R.J."/>
            <person name="Iyer R."/>
            <person name="Thomas B.C."/>
            <person name="Brown C.T."/>
            <person name="Anantharaman K."/>
            <person name="Tringe S."/>
            <person name="Hettich R.L."/>
            <person name="Harrison S.T."/>
            <person name="Banfield J.F."/>
        </authorList>
    </citation>
    <scope>NUCLEOTIDE SEQUENCE [LARGE SCALE GENOMIC DNA]</scope>
    <source>
        <strain evidence="9">59-99</strain>
    </source>
</reference>
<feature type="domain" description="Peptidase S54 rhomboid" evidence="8">
    <location>
        <begin position="46"/>
        <end position="189"/>
    </location>
</feature>
<dbReference type="SUPFAM" id="SSF144091">
    <property type="entry name" value="Rhomboid-like"/>
    <property type="match status" value="1"/>
</dbReference>
<dbReference type="Gene3D" id="1.20.1540.10">
    <property type="entry name" value="Rhomboid-like"/>
    <property type="match status" value="1"/>
</dbReference>
<comment type="subcellular location">
    <subcellularLocation>
        <location evidence="1">Membrane</location>
        <topology evidence="1">Multi-pass membrane protein</topology>
    </subcellularLocation>
</comment>
<evidence type="ECO:0000256" key="7">
    <source>
        <dbReference type="SAM" id="Phobius"/>
    </source>
</evidence>
<evidence type="ECO:0000256" key="2">
    <source>
        <dbReference type="ARBA" id="ARBA00009045"/>
    </source>
</evidence>
<comment type="similarity">
    <text evidence="2">Belongs to the peptidase S54 family.</text>
</comment>
<dbReference type="STRING" id="1895771.BGO89_06470"/>